<organism evidence="2 3">
    <name type="scientific">Daphnia magna</name>
    <dbReference type="NCBI Taxonomy" id="35525"/>
    <lineage>
        <taxon>Eukaryota</taxon>
        <taxon>Metazoa</taxon>
        <taxon>Ecdysozoa</taxon>
        <taxon>Arthropoda</taxon>
        <taxon>Crustacea</taxon>
        <taxon>Branchiopoda</taxon>
        <taxon>Diplostraca</taxon>
        <taxon>Cladocera</taxon>
        <taxon>Anomopoda</taxon>
        <taxon>Daphniidae</taxon>
        <taxon>Daphnia</taxon>
    </lineage>
</organism>
<accession>A0ABR0B4L1</accession>
<dbReference type="Proteomes" id="UP001234178">
    <property type="component" value="Unassembled WGS sequence"/>
</dbReference>
<gene>
    <name evidence="2" type="ORF">OUZ56_028682</name>
</gene>
<dbReference type="Gene3D" id="1.10.390.10">
    <property type="entry name" value="Neutral Protease Domain 2"/>
    <property type="match status" value="1"/>
</dbReference>
<evidence type="ECO:0000259" key="1">
    <source>
        <dbReference type="Pfam" id="PF01433"/>
    </source>
</evidence>
<evidence type="ECO:0000313" key="2">
    <source>
        <dbReference type="EMBL" id="KAK4036638.1"/>
    </source>
</evidence>
<reference evidence="2 3" key="1">
    <citation type="journal article" date="2023" name="Nucleic Acids Res.">
        <title>The hologenome of Daphnia magna reveals possible DNA methylation and microbiome-mediated evolution of the host genome.</title>
        <authorList>
            <person name="Chaturvedi A."/>
            <person name="Li X."/>
            <person name="Dhandapani V."/>
            <person name="Marshall H."/>
            <person name="Kissane S."/>
            <person name="Cuenca-Cambronero M."/>
            <person name="Asole G."/>
            <person name="Calvet F."/>
            <person name="Ruiz-Romero M."/>
            <person name="Marangio P."/>
            <person name="Guigo R."/>
            <person name="Rago D."/>
            <person name="Mirbahai L."/>
            <person name="Eastwood N."/>
            <person name="Colbourne J.K."/>
            <person name="Zhou J."/>
            <person name="Mallon E."/>
            <person name="Orsini L."/>
        </authorList>
    </citation>
    <scope>NUCLEOTIDE SEQUENCE [LARGE SCALE GENOMIC DNA]</scope>
    <source>
        <strain evidence="2">LRV0_1</strain>
    </source>
</reference>
<keyword evidence="3" id="KW-1185">Reference proteome</keyword>
<dbReference type="PANTHER" id="PTHR11533:SF294">
    <property type="entry name" value="THYROTROPIN-RELEASING HORMONE-DEGRADING ECTOENZYME"/>
    <property type="match status" value="1"/>
</dbReference>
<proteinExistence type="predicted"/>
<evidence type="ECO:0000313" key="3">
    <source>
        <dbReference type="Proteomes" id="UP001234178"/>
    </source>
</evidence>
<name>A0ABR0B4L1_9CRUS</name>
<dbReference type="InterPro" id="IPR027268">
    <property type="entry name" value="Peptidase_M4/M1_CTD_sf"/>
</dbReference>
<dbReference type="PANTHER" id="PTHR11533">
    <property type="entry name" value="PROTEASE M1 ZINC METALLOPROTEASE"/>
    <property type="match status" value="1"/>
</dbReference>
<sequence length="107" mass="12600">MCADFIDFEVFQRGLTSYLKDHTYGNANQNDLWSALQTQVDLENVKLPTTIKEIMDTWTYKMDFSFIRVTRDYQTDGANVKQVEIFTAKKQRFYRPYHLSMVGALNL</sequence>
<comment type="caution">
    <text evidence="2">The sequence shown here is derived from an EMBL/GenBank/DDBJ whole genome shotgun (WGS) entry which is preliminary data.</text>
</comment>
<protein>
    <recommendedName>
        <fullName evidence="1">Peptidase M1 membrane alanine aminopeptidase domain-containing protein</fullName>
    </recommendedName>
</protein>
<dbReference type="InterPro" id="IPR014782">
    <property type="entry name" value="Peptidase_M1_dom"/>
</dbReference>
<dbReference type="SUPFAM" id="SSF55486">
    <property type="entry name" value="Metalloproteases ('zincins'), catalytic domain"/>
    <property type="match status" value="1"/>
</dbReference>
<dbReference type="InterPro" id="IPR050344">
    <property type="entry name" value="Peptidase_M1_aminopeptidases"/>
</dbReference>
<dbReference type="Pfam" id="PF01433">
    <property type="entry name" value="Peptidase_M1"/>
    <property type="match status" value="1"/>
</dbReference>
<dbReference type="EMBL" id="JAOYFB010000040">
    <property type="protein sequence ID" value="KAK4036638.1"/>
    <property type="molecule type" value="Genomic_DNA"/>
</dbReference>
<feature type="domain" description="Peptidase M1 membrane alanine aminopeptidase" evidence="1">
    <location>
        <begin position="3"/>
        <end position="58"/>
    </location>
</feature>